<accession>A0A1E5QAS7</accession>
<keyword evidence="3" id="KW-0813">Transport</keyword>
<evidence type="ECO:0000256" key="2">
    <source>
        <dbReference type="ARBA" id="ARBA00009212"/>
    </source>
</evidence>
<evidence type="ECO:0000256" key="5">
    <source>
        <dbReference type="ARBA" id="ARBA00022692"/>
    </source>
</evidence>
<dbReference type="Pfam" id="PF04066">
    <property type="entry name" value="MrpF_PhaF"/>
    <property type="match status" value="1"/>
</dbReference>
<dbReference type="PANTHER" id="PTHR34702">
    <property type="entry name" value="NA(+)/H(+) ANTIPORTER SUBUNIT F1"/>
    <property type="match status" value="1"/>
</dbReference>
<dbReference type="Proteomes" id="UP000095347">
    <property type="component" value="Unassembled WGS sequence"/>
</dbReference>
<keyword evidence="6 8" id="KW-1133">Transmembrane helix</keyword>
<dbReference type="InterPro" id="IPR007208">
    <property type="entry name" value="MrpF/PhaF-like"/>
</dbReference>
<organism evidence="9 10">
    <name type="scientific">Magnetovibrio blakemorei</name>
    <dbReference type="NCBI Taxonomy" id="28181"/>
    <lineage>
        <taxon>Bacteria</taxon>
        <taxon>Pseudomonadati</taxon>
        <taxon>Pseudomonadota</taxon>
        <taxon>Alphaproteobacteria</taxon>
        <taxon>Rhodospirillales</taxon>
        <taxon>Magnetovibrionaceae</taxon>
        <taxon>Magnetovibrio</taxon>
    </lineage>
</organism>
<dbReference type="OrthoDB" id="9800226at2"/>
<dbReference type="STRING" id="28181.BEN30_04870"/>
<evidence type="ECO:0000256" key="3">
    <source>
        <dbReference type="ARBA" id="ARBA00022448"/>
    </source>
</evidence>
<evidence type="ECO:0000313" key="10">
    <source>
        <dbReference type="Proteomes" id="UP000095347"/>
    </source>
</evidence>
<protein>
    <submittedName>
        <fullName evidence="9">pH regulation protein F</fullName>
    </submittedName>
</protein>
<dbReference type="GO" id="GO:0015385">
    <property type="term" value="F:sodium:proton antiporter activity"/>
    <property type="evidence" value="ECO:0007669"/>
    <property type="project" value="TreeGrafter"/>
</dbReference>
<proteinExistence type="inferred from homology"/>
<comment type="subcellular location">
    <subcellularLocation>
        <location evidence="1">Cell membrane</location>
        <topology evidence="1">Multi-pass membrane protein</topology>
    </subcellularLocation>
</comment>
<evidence type="ECO:0000256" key="8">
    <source>
        <dbReference type="SAM" id="Phobius"/>
    </source>
</evidence>
<feature type="transmembrane region" description="Helical" evidence="8">
    <location>
        <begin position="57"/>
        <end position="78"/>
    </location>
</feature>
<evidence type="ECO:0000256" key="4">
    <source>
        <dbReference type="ARBA" id="ARBA00022475"/>
    </source>
</evidence>
<evidence type="ECO:0000256" key="1">
    <source>
        <dbReference type="ARBA" id="ARBA00004651"/>
    </source>
</evidence>
<keyword evidence="4" id="KW-1003">Cell membrane</keyword>
<dbReference type="PANTHER" id="PTHR34702:SF1">
    <property type="entry name" value="NA(+)_H(+) ANTIPORTER SUBUNIT F"/>
    <property type="match status" value="1"/>
</dbReference>
<evidence type="ECO:0000256" key="6">
    <source>
        <dbReference type="ARBA" id="ARBA00022989"/>
    </source>
</evidence>
<feature type="transmembrane region" description="Helical" evidence="8">
    <location>
        <begin position="30"/>
        <end position="50"/>
    </location>
</feature>
<keyword evidence="5 8" id="KW-0812">Transmembrane</keyword>
<comment type="similarity">
    <text evidence="2">Belongs to the CPA3 antiporters (TC 2.A.63) subunit F family.</text>
</comment>
<keyword evidence="10" id="KW-1185">Reference proteome</keyword>
<dbReference type="GO" id="GO:0005886">
    <property type="term" value="C:plasma membrane"/>
    <property type="evidence" value="ECO:0007669"/>
    <property type="project" value="UniProtKB-SubCell"/>
</dbReference>
<name>A0A1E5QAS7_9PROT</name>
<evidence type="ECO:0000313" key="9">
    <source>
        <dbReference type="EMBL" id="OEJ69083.1"/>
    </source>
</evidence>
<gene>
    <name evidence="9" type="ORF">BEN30_04870</name>
</gene>
<dbReference type="AlphaFoldDB" id="A0A1E5QAS7"/>
<dbReference type="EMBL" id="MCGG01000009">
    <property type="protein sequence ID" value="OEJ69083.1"/>
    <property type="molecule type" value="Genomic_DNA"/>
</dbReference>
<sequence length="95" mass="10195">MYGVAALAVLISMALSMIRAFVGPTVFDRILAVNVSGTLTVVLISVYGFLDGRPDFLDIGLLYALINFIGTIAVTKYVKFQDLGHPMEGPDEGDV</sequence>
<keyword evidence="7 8" id="KW-0472">Membrane</keyword>
<evidence type="ECO:0000256" key="7">
    <source>
        <dbReference type="ARBA" id="ARBA00023136"/>
    </source>
</evidence>
<comment type="caution">
    <text evidence="9">The sequence shown here is derived from an EMBL/GenBank/DDBJ whole genome shotgun (WGS) entry which is preliminary data.</text>
</comment>
<reference evidence="10" key="1">
    <citation type="submission" date="2016-07" db="EMBL/GenBank/DDBJ databases">
        <authorList>
            <person name="Florea S."/>
            <person name="Webb J.S."/>
            <person name="Jaromczyk J."/>
            <person name="Schardl C.L."/>
        </authorList>
    </citation>
    <scope>NUCLEOTIDE SEQUENCE [LARGE SCALE GENOMIC DNA]</scope>
    <source>
        <strain evidence="10">MV-1</strain>
    </source>
</reference>